<feature type="non-terminal residue" evidence="1">
    <location>
        <position position="1"/>
    </location>
</feature>
<evidence type="ECO:0000313" key="2">
    <source>
        <dbReference type="Proteomes" id="UP000800038"/>
    </source>
</evidence>
<dbReference type="OrthoDB" id="5425161at2759"/>
<keyword evidence="2" id="KW-1185">Reference proteome</keyword>
<name>A0A6A5SKM8_9PLEO</name>
<organism evidence="1 2">
    <name type="scientific">Clathrospora elynae</name>
    <dbReference type="NCBI Taxonomy" id="706981"/>
    <lineage>
        <taxon>Eukaryota</taxon>
        <taxon>Fungi</taxon>
        <taxon>Dikarya</taxon>
        <taxon>Ascomycota</taxon>
        <taxon>Pezizomycotina</taxon>
        <taxon>Dothideomycetes</taxon>
        <taxon>Pleosporomycetidae</taxon>
        <taxon>Pleosporales</taxon>
        <taxon>Diademaceae</taxon>
        <taxon>Clathrospora</taxon>
    </lineage>
</organism>
<sequence length="71" mass="7988">LVMFAPLGHAYSCTLDKHIQLSQGLYLLKKGNFYPLFKYAYVSSFTVTNVKLSFAATGVHPMDAEQVLKKF</sequence>
<protein>
    <submittedName>
        <fullName evidence="1">Uncharacterized protein</fullName>
    </submittedName>
</protein>
<dbReference type="AlphaFoldDB" id="A0A6A5SKM8"/>
<evidence type="ECO:0000313" key="1">
    <source>
        <dbReference type="EMBL" id="KAF1937907.1"/>
    </source>
</evidence>
<proteinExistence type="predicted"/>
<accession>A0A6A5SKM8</accession>
<dbReference type="EMBL" id="ML976121">
    <property type="protein sequence ID" value="KAF1937907.1"/>
    <property type="molecule type" value="Genomic_DNA"/>
</dbReference>
<dbReference type="Proteomes" id="UP000800038">
    <property type="component" value="Unassembled WGS sequence"/>
</dbReference>
<gene>
    <name evidence="1" type="ORF">EJ02DRAFT_325141</name>
</gene>
<reference evidence="1" key="1">
    <citation type="journal article" date="2020" name="Stud. Mycol.">
        <title>101 Dothideomycetes genomes: a test case for predicting lifestyles and emergence of pathogens.</title>
        <authorList>
            <person name="Haridas S."/>
            <person name="Albert R."/>
            <person name="Binder M."/>
            <person name="Bloem J."/>
            <person name="Labutti K."/>
            <person name="Salamov A."/>
            <person name="Andreopoulos B."/>
            <person name="Baker S."/>
            <person name="Barry K."/>
            <person name="Bills G."/>
            <person name="Bluhm B."/>
            <person name="Cannon C."/>
            <person name="Castanera R."/>
            <person name="Culley D."/>
            <person name="Daum C."/>
            <person name="Ezra D."/>
            <person name="Gonzalez J."/>
            <person name="Henrissat B."/>
            <person name="Kuo A."/>
            <person name="Liang C."/>
            <person name="Lipzen A."/>
            <person name="Lutzoni F."/>
            <person name="Magnuson J."/>
            <person name="Mondo S."/>
            <person name="Nolan M."/>
            <person name="Ohm R."/>
            <person name="Pangilinan J."/>
            <person name="Park H.-J."/>
            <person name="Ramirez L."/>
            <person name="Alfaro M."/>
            <person name="Sun H."/>
            <person name="Tritt A."/>
            <person name="Yoshinaga Y."/>
            <person name="Zwiers L.-H."/>
            <person name="Turgeon B."/>
            <person name="Goodwin S."/>
            <person name="Spatafora J."/>
            <person name="Crous P."/>
            <person name="Grigoriev I."/>
        </authorList>
    </citation>
    <scope>NUCLEOTIDE SEQUENCE</scope>
    <source>
        <strain evidence="1">CBS 161.51</strain>
    </source>
</reference>
<feature type="non-terminal residue" evidence="1">
    <location>
        <position position="71"/>
    </location>
</feature>